<name>A0A8S1UT20_9CILI</name>
<dbReference type="AlphaFoldDB" id="A0A8S1UT20"/>
<evidence type="ECO:0000313" key="2">
    <source>
        <dbReference type="Proteomes" id="UP000689195"/>
    </source>
</evidence>
<dbReference type="EMBL" id="CAJJDO010000046">
    <property type="protein sequence ID" value="CAD8166729.1"/>
    <property type="molecule type" value="Genomic_DNA"/>
</dbReference>
<proteinExistence type="predicted"/>
<dbReference type="Proteomes" id="UP000689195">
    <property type="component" value="Unassembled WGS sequence"/>
</dbReference>
<keyword evidence="2" id="KW-1185">Reference proteome</keyword>
<protein>
    <submittedName>
        <fullName evidence="1">Uncharacterized protein</fullName>
    </submittedName>
</protein>
<reference evidence="1" key="1">
    <citation type="submission" date="2021-01" db="EMBL/GenBank/DDBJ databases">
        <authorList>
            <consortium name="Genoscope - CEA"/>
            <person name="William W."/>
        </authorList>
    </citation>
    <scope>NUCLEOTIDE SEQUENCE</scope>
</reference>
<sequence length="40" mass="4947">MKEDHFKLKKIVQKVKEMMILVFHQEENKLLMKNMFVQVI</sequence>
<organism evidence="1 2">
    <name type="scientific">Paramecium pentaurelia</name>
    <dbReference type="NCBI Taxonomy" id="43138"/>
    <lineage>
        <taxon>Eukaryota</taxon>
        <taxon>Sar</taxon>
        <taxon>Alveolata</taxon>
        <taxon>Ciliophora</taxon>
        <taxon>Intramacronucleata</taxon>
        <taxon>Oligohymenophorea</taxon>
        <taxon>Peniculida</taxon>
        <taxon>Parameciidae</taxon>
        <taxon>Paramecium</taxon>
    </lineage>
</organism>
<gene>
    <name evidence="1" type="ORF">PPENT_87.1.T0460038</name>
</gene>
<accession>A0A8S1UT20</accession>
<comment type="caution">
    <text evidence="1">The sequence shown here is derived from an EMBL/GenBank/DDBJ whole genome shotgun (WGS) entry which is preliminary data.</text>
</comment>
<evidence type="ECO:0000313" key="1">
    <source>
        <dbReference type="EMBL" id="CAD8166729.1"/>
    </source>
</evidence>